<feature type="transmembrane region" description="Helical" evidence="5">
    <location>
        <begin position="12"/>
        <end position="31"/>
    </location>
</feature>
<keyword evidence="2 5" id="KW-0812">Transmembrane</keyword>
<evidence type="ECO:0000256" key="3">
    <source>
        <dbReference type="ARBA" id="ARBA00022989"/>
    </source>
</evidence>
<evidence type="ECO:0000256" key="2">
    <source>
        <dbReference type="ARBA" id="ARBA00022692"/>
    </source>
</evidence>
<evidence type="ECO:0000313" key="8">
    <source>
        <dbReference type="Proteomes" id="UP001652564"/>
    </source>
</evidence>
<keyword evidence="4 5" id="KW-0472">Membrane</keyword>
<reference evidence="7 8" key="1">
    <citation type="submission" date="2022-10" db="EMBL/GenBank/DDBJ databases">
        <title>Defluviimonas sp. nov., isolated from ocean surface sediments.</title>
        <authorList>
            <person name="He W."/>
            <person name="Wang L."/>
            <person name="Zhang D.-F."/>
        </authorList>
    </citation>
    <scope>NUCLEOTIDE SEQUENCE [LARGE SCALE GENOMIC DNA]</scope>
    <source>
        <strain evidence="7 8">WL0050</strain>
    </source>
</reference>
<evidence type="ECO:0000256" key="1">
    <source>
        <dbReference type="ARBA" id="ARBA00004141"/>
    </source>
</evidence>
<dbReference type="EMBL" id="JAOWKZ010000001">
    <property type="protein sequence ID" value="MCV2871484.1"/>
    <property type="molecule type" value="Genomic_DNA"/>
</dbReference>
<protein>
    <submittedName>
        <fullName evidence="7">GtrA family protein</fullName>
    </submittedName>
</protein>
<sequence length="133" mass="14513">MLARIGNSRFMRFFGVSSVGTVADYISALALHFFLGLSGVVASTLGFLIGTVLNYLGHHHITFSTGDGSPASLFGFLRYLAAVMASLVVRLIVLVGFERAMAVPFWIALTVAFGASFLCSYFISLFWVFRRNT</sequence>
<comment type="subcellular location">
    <subcellularLocation>
        <location evidence="1">Membrane</location>
        <topology evidence="1">Multi-pass membrane protein</topology>
    </subcellularLocation>
</comment>
<evidence type="ECO:0000313" key="7">
    <source>
        <dbReference type="EMBL" id="MCV2871484.1"/>
    </source>
</evidence>
<organism evidence="7 8">
    <name type="scientific">Albidovulum litorale</name>
    <dbReference type="NCBI Taxonomy" id="2984134"/>
    <lineage>
        <taxon>Bacteria</taxon>
        <taxon>Pseudomonadati</taxon>
        <taxon>Pseudomonadota</taxon>
        <taxon>Alphaproteobacteria</taxon>
        <taxon>Rhodobacterales</taxon>
        <taxon>Paracoccaceae</taxon>
        <taxon>Albidovulum</taxon>
    </lineage>
</organism>
<keyword evidence="3 5" id="KW-1133">Transmembrane helix</keyword>
<keyword evidence="8" id="KW-1185">Reference proteome</keyword>
<feature type="transmembrane region" description="Helical" evidence="5">
    <location>
        <begin position="103"/>
        <end position="129"/>
    </location>
</feature>
<dbReference type="Proteomes" id="UP001652564">
    <property type="component" value="Unassembled WGS sequence"/>
</dbReference>
<feature type="transmembrane region" description="Helical" evidence="5">
    <location>
        <begin position="37"/>
        <end position="56"/>
    </location>
</feature>
<dbReference type="RefSeq" id="WP_263738653.1">
    <property type="nucleotide sequence ID" value="NZ_JAOWKZ010000001.1"/>
</dbReference>
<comment type="caution">
    <text evidence="7">The sequence shown here is derived from an EMBL/GenBank/DDBJ whole genome shotgun (WGS) entry which is preliminary data.</text>
</comment>
<feature type="domain" description="GtrA/DPMS transmembrane" evidence="6">
    <location>
        <begin position="12"/>
        <end position="129"/>
    </location>
</feature>
<gene>
    <name evidence="7" type="ORF">OEZ71_04155</name>
</gene>
<proteinExistence type="predicted"/>
<evidence type="ECO:0000256" key="4">
    <source>
        <dbReference type="ARBA" id="ARBA00023136"/>
    </source>
</evidence>
<feature type="transmembrane region" description="Helical" evidence="5">
    <location>
        <begin position="76"/>
        <end position="97"/>
    </location>
</feature>
<dbReference type="InterPro" id="IPR007267">
    <property type="entry name" value="GtrA_DPMS_TM"/>
</dbReference>
<dbReference type="Pfam" id="PF04138">
    <property type="entry name" value="GtrA_DPMS_TM"/>
    <property type="match status" value="1"/>
</dbReference>
<name>A0ABT2ZK18_9RHOB</name>
<accession>A0ABT2ZK18</accession>
<evidence type="ECO:0000259" key="6">
    <source>
        <dbReference type="Pfam" id="PF04138"/>
    </source>
</evidence>
<evidence type="ECO:0000256" key="5">
    <source>
        <dbReference type="SAM" id="Phobius"/>
    </source>
</evidence>